<keyword evidence="2" id="KW-0349">Heme</keyword>
<reference evidence="6 7" key="1">
    <citation type="journal article" date="2024" name="Int. J. Syst. Evol. Microbiol.">
        <title>Virgibacillus tibetensis sp. nov., isolated from salt lake on the Tibetan Plateau of China.</title>
        <authorList>
            <person name="Phurbu D."/>
            <person name="Liu Z.-X."/>
            <person name="Wang R."/>
            <person name="Zheng Y.-Y."/>
            <person name="Liu H.-C."/>
            <person name="Zhou Y.-G."/>
            <person name="Yu Y.-J."/>
            <person name="Li A.-H."/>
        </authorList>
    </citation>
    <scope>NUCLEOTIDE SEQUENCE [LARGE SCALE GENOMIC DNA]</scope>
    <source>
        <strain evidence="6 7">C22-A2</strain>
    </source>
</reference>
<comment type="caution">
    <text evidence="6">The sequence shown here is derived from an EMBL/GenBank/DDBJ whole genome shotgun (WGS) entry which is preliminary data.</text>
</comment>
<dbReference type="PANTHER" id="PTHR24302:SF15">
    <property type="entry name" value="FATTY-ACID PEROXYGENASE"/>
    <property type="match status" value="1"/>
</dbReference>
<evidence type="ECO:0000256" key="4">
    <source>
        <dbReference type="ARBA" id="ARBA00023002"/>
    </source>
</evidence>
<dbReference type="Gene3D" id="1.10.630.10">
    <property type="entry name" value="Cytochrome P450"/>
    <property type="match status" value="1"/>
</dbReference>
<name>A0ABU6KFQ0_9BACI</name>
<dbReference type="EMBL" id="JARZFX010000004">
    <property type="protein sequence ID" value="MEC5424015.1"/>
    <property type="molecule type" value="Genomic_DNA"/>
</dbReference>
<evidence type="ECO:0000313" key="7">
    <source>
        <dbReference type="Proteomes" id="UP001335737"/>
    </source>
</evidence>
<gene>
    <name evidence="6" type="ORF">QGM71_10985</name>
</gene>
<dbReference type="Pfam" id="PF00067">
    <property type="entry name" value="p450"/>
    <property type="match status" value="1"/>
</dbReference>
<evidence type="ECO:0000256" key="3">
    <source>
        <dbReference type="ARBA" id="ARBA00022723"/>
    </source>
</evidence>
<evidence type="ECO:0000256" key="1">
    <source>
        <dbReference type="ARBA" id="ARBA00010617"/>
    </source>
</evidence>
<organism evidence="6 7">
    <name type="scientific">Virgibacillus tibetensis</name>
    <dbReference type="NCBI Taxonomy" id="3042313"/>
    <lineage>
        <taxon>Bacteria</taxon>
        <taxon>Bacillati</taxon>
        <taxon>Bacillota</taxon>
        <taxon>Bacilli</taxon>
        <taxon>Bacillales</taxon>
        <taxon>Bacillaceae</taxon>
        <taxon>Virgibacillus</taxon>
    </lineage>
</organism>
<proteinExistence type="inferred from homology"/>
<comment type="similarity">
    <text evidence="1">Belongs to the cytochrome P450 family.</text>
</comment>
<dbReference type="PRINTS" id="PR00463">
    <property type="entry name" value="EP450I"/>
</dbReference>
<protein>
    <submittedName>
        <fullName evidence="6">Cytochrome P450</fullName>
    </submittedName>
</protein>
<evidence type="ECO:0000313" key="6">
    <source>
        <dbReference type="EMBL" id="MEC5424015.1"/>
    </source>
</evidence>
<dbReference type="InterPro" id="IPR001128">
    <property type="entry name" value="Cyt_P450"/>
</dbReference>
<dbReference type="InterPro" id="IPR002401">
    <property type="entry name" value="Cyt_P450_E_grp-I"/>
</dbReference>
<dbReference type="PANTHER" id="PTHR24302">
    <property type="entry name" value="CYTOCHROME P450 FAMILY 3"/>
    <property type="match status" value="1"/>
</dbReference>
<keyword evidence="3" id="KW-0479">Metal-binding</keyword>
<dbReference type="RefSeq" id="WP_327607581.1">
    <property type="nucleotide sequence ID" value="NZ_JARZFX010000004.1"/>
</dbReference>
<keyword evidence="4" id="KW-0560">Oxidoreductase</keyword>
<keyword evidence="7" id="KW-1185">Reference proteome</keyword>
<dbReference type="CDD" id="cd11067">
    <property type="entry name" value="CYP152"/>
    <property type="match status" value="1"/>
</dbReference>
<evidence type="ECO:0000256" key="5">
    <source>
        <dbReference type="ARBA" id="ARBA00023004"/>
    </source>
</evidence>
<sequence length="419" mass="48800">MTSLNKIPQEKGLDNSLALMTEGYRFIPNRLQYFNTTIFETRLMGGQKVICMSGEEAAKVFYDTELFERKGAAPKRIKESLFGEGGVQGMDGEAHRHRKQLFMSLMTPERLKAFTDLTNEQWELAVDKWEDMDEVVLFNEVEKIMFQVACHWAGVPIWAKELSQRTNDMSKMIDAFGAVGPRHWRGRVARNRTEKWIEYIITRVRTGRMSANEDKALYAMAWHEDLNGNLLDTKTAAVELINILRPIVAIGRYITFGALALHDYPETQVKLQEDKDNYSKMFVQEVRRYYPFGPFTGARVRKEFTWNNYLFEKNTLVLLDIYGTNHSSELWGDPEQFRPERFYDWEGSPFDFIPQGGGEYEMGHRCAGEWVTVEGMKTSLEFLTNHLDYHVPEQDLDFSMVRMPSIPKSRFIIKNVKRK</sequence>
<evidence type="ECO:0000256" key="2">
    <source>
        <dbReference type="ARBA" id="ARBA00022617"/>
    </source>
</evidence>
<dbReference type="Proteomes" id="UP001335737">
    <property type="component" value="Unassembled WGS sequence"/>
</dbReference>
<dbReference type="SUPFAM" id="SSF48264">
    <property type="entry name" value="Cytochrome P450"/>
    <property type="match status" value="1"/>
</dbReference>
<keyword evidence="5" id="KW-0408">Iron</keyword>
<dbReference type="InterPro" id="IPR036396">
    <property type="entry name" value="Cyt_P450_sf"/>
</dbReference>
<dbReference type="InterPro" id="IPR050705">
    <property type="entry name" value="Cytochrome_P450_3A"/>
</dbReference>
<accession>A0ABU6KFQ0</accession>